<proteinExistence type="predicted"/>
<feature type="signal peptide" evidence="1">
    <location>
        <begin position="1"/>
        <end position="21"/>
    </location>
</feature>
<gene>
    <name evidence="2" type="ORF">Asi03nite_41240</name>
</gene>
<comment type="caution">
    <text evidence="2">The sequence shown here is derived from an EMBL/GenBank/DDBJ whole genome shotgun (WGS) entry which is preliminary data.</text>
</comment>
<protein>
    <recommendedName>
        <fullName evidence="4">Lipoprotein</fullName>
    </recommendedName>
</protein>
<dbReference type="Gene3D" id="2.50.20.20">
    <property type="match status" value="1"/>
</dbReference>
<dbReference type="SUPFAM" id="SSF89392">
    <property type="entry name" value="Prokaryotic lipoproteins and lipoprotein localization factors"/>
    <property type="match status" value="1"/>
</dbReference>
<dbReference type="AlphaFoldDB" id="A0A919N958"/>
<keyword evidence="1" id="KW-0732">Signal</keyword>
<evidence type="ECO:0008006" key="4">
    <source>
        <dbReference type="Google" id="ProtNLM"/>
    </source>
</evidence>
<sequence length="261" mass="26549">MKMQRLAVTGLALVAIAGLSACEDKETPAATGGAGSSAAAEAAATTAPAAGDASRELAAAAAKLTNSTGKIHMTMIGGMTGDGSFDTPKRAVDMTMTMAGLGDVSVRQIGTDLYMKFGGSAAKAYGNGKWMHVDASKMPATSSLSLEKNDPRNSAKMLAEATEVKETSAGRYAGTIDISKSPTVTAEMLKALAGKSTQVPFTAEVKDGYLSKMSLDMDSVVKGAGSVDATYSDFGAKVEVAKPARSETVEMPESALKSLGG</sequence>
<reference evidence="2" key="1">
    <citation type="submission" date="2021-01" db="EMBL/GenBank/DDBJ databases">
        <title>Whole genome shotgun sequence of Actinoplanes siamensis NBRC 109076.</title>
        <authorList>
            <person name="Komaki H."/>
            <person name="Tamura T."/>
        </authorList>
    </citation>
    <scope>NUCLEOTIDE SEQUENCE</scope>
    <source>
        <strain evidence="2">NBRC 109076</strain>
    </source>
</reference>
<name>A0A919N958_9ACTN</name>
<dbReference type="RefSeq" id="WP_239102805.1">
    <property type="nucleotide sequence ID" value="NZ_BOMW01000037.1"/>
</dbReference>
<feature type="chain" id="PRO_5038613852" description="Lipoprotein" evidence="1">
    <location>
        <begin position="22"/>
        <end position="261"/>
    </location>
</feature>
<dbReference type="Proteomes" id="UP000629619">
    <property type="component" value="Unassembled WGS sequence"/>
</dbReference>
<evidence type="ECO:0000313" key="2">
    <source>
        <dbReference type="EMBL" id="GIF06586.1"/>
    </source>
</evidence>
<dbReference type="PROSITE" id="PS51257">
    <property type="entry name" value="PROKAR_LIPOPROTEIN"/>
    <property type="match status" value="1"/>
</dbReference>
<organism evidence="2 3">
    <name type="scientific">Actinoplanes siamensis</name>
    <dbReference type="NCBI Taxonomy" id="1223317"/>
    <lineage>
        <taxon>Bacteria</taxon>
        <taxon>Bacillati</taxon>
        <taxon>Actinomycetota</taxon>
        <taxon>Actinomycetes</taxon>
        <taxon>Micromonosporales</taxon>
        <taxon>Micromonosporaceae</taxon>
        <taxon>Actinoplanes</taxon>
    </lineage>
</organism>
<evidence type="ECO:0000256" key="1">
    <source>
        <dbReference type="SAM" id="SignalP"/>
    </source>
</evidence>
<evidence type="ECO:0000313" key="3">
    <source>
        <dbReference type="Proteomes" id="UP000629619"/>
    </source>
</evidence>
<keyword evidence="3" id="KW-1185">Reference proteome</keyword>
<accession>A0A919N958</accession>
<dbReference type="EMBL" id="BOMW01000037">
    <property type="protein sequence ID" value="GIF06586.1"/>
    <property type="molecule type" value="Genomic_DNA"/>
</dbReference>
<dbReference type="InterPro" id="IPR029046">
    <property type="entry name" value="LolA/LolB/LppX"/>
</dbReference>